<evidence type="ECO:0000256" key="1">
    <source>
        <dbReference type="ARBA" id="ARBA00010476"/>
    </source>
</evidence>
<evidence type="ECO:0000256" key="2">
    <source>
        <dbReference type="ARBA" id="ARBA00023186"/>
    </source>
</evidence>
<sequence>MLNPFSLFELPVQFSVDTTLLSERYLSLQKSLHPDNFVAHSAQEQRLAMQKSAEINDALQVLKNPILRAEAIIQYYTNAEQDVEQKSTNDVTFLMQQMEWREKLEEIEAEKNEDELSAFTSEIENIQQSILMQLEKELNEQQWAQASLTTDKLRFIKKLMVEIEQVEEKLFDY</sequence>
<dbReference type="GO" id="GO:0006457">
    <property type="term" value="P:protein folding"/>
    <property type="evidence" value="ECO:0007669"/>
    <property type="project" value="UniProtKB-UniRule"/>
</dbReference>
<feature type="coiled-coil region" evidence="5">
    <location>
        <begin position="97"/>
        <end position="129"/>
    </location>
</feature>
<keyword evidence="5" id="KW-0175">Coiled coil</keyword>
<dbReference type="Pfam" id="PF07743">
    <property type="entry name" value="HSCB_C"/>
    <property type="match status" value="1"/>
</dbReference>
<evidence type="ECO:0000256" key="4">
    <source>
        <dbReference type="HAMAP-Rule" id="MF_00682"/>
    </source>
</evidence>
<dbReference type="GO" id="GO:0051259">
    <property type="term" value="P:protein complex oligomerization"/>
    <property type="evidence" value="ECO:0007669"/>
    <property type="project" value="InterPro"/>
</dbReference>
<reference evidence="7 8" key="1">
    <citation type="submission" date="2018-10" db="EMBL/GenBank/DDBJ databases">
        <title>Genomic Encyclopedia of Type Strains, Phase IV (KMG-IV): sequencing the most valuable type-strain genomes for metagenomic binning, comparative biology and taxonomic classification.</title>
        <authorList>
            <person name="Goeker M."/>
        </authorList>
    </citation>
    <scope>NUCLEOTIDE SEQUENCE [LARGE SCALE GENOMIC DNA]</scope>
    <source>
        <strain evidence="7 8">DSM 23800</strain>
    </source>
</reference>
<keyword evidence="8" id="KW-1185">Reference proteome</keyword>
<comment type="function">
    <text evidence="3 4">Co-chaperone involved in the maturation of iron-sulfur cluster-containing proteins. Seems to help targeting proteins to be folded toward HscA.</text>
</comment>
<dbReference type="RefSeq" id="WP_121122112.1">
    <property type="nucleotide sequence ID" value="NZ_CP016604.1"/>
</dbReference>
<dbReference type="HAMAP" id="MF_00682">
    <property type="entry name" value="HscB"/>
    <property type="match status" value="1"/>
</dbReference>
<comment type="similarity">
    <text evidence="1 4">Belongs to the HscB family.</text>
</comment>
<evidence type="ECO:0000256" key="5">
    <source>
        <dbReference type="SAM" id="Coils"/>
    </source>
</evidence>
<dbReference type="GO" id="GO:0044571">
    <property type="term" value="P:[2Fe-2S] cluster assembly"/>
    <property type="evidence" value="ECO:0007669"/>
    <property type="project" value="InterPro"/>
</dbReference>
<name>A0A420XJU5_9PAST</name>
<comment type="caution">
    <text evidence="7">The sequence shown here is derived from an EMBL/GenBank/DDBJ whole genome shotgun (WGS) entry which is preliminary data.</text>
</comment>
<dbReference type="EMBL" id="RBJC01000004">
    <property type="protein sequence ID" value="RKR77418.1"/>
    <property type="molecule type" value="Genomic_DNA"/>
</dbReference>
<dbReference type="Proteomes" id="UP000280099">
    <property type="component" value="Unassembled WGS sequence"/>
</dbReference>
<dbReference type="SUPFAM" id="SSF46565">
    <property type="entry name" value="Chaperone J-domain"/>
    <property type="match status" value="1"/>
</dbReference>
<dbReference type="PANTHER" id="PTHR14021">
    <property type="entry name" value="IRON-SULFUR CLUSTER CO-CHAPERONE PROTEIN HSCB"/>
    <property type="match status" value="1"/>
</dbReference>
<dbReference type="PANTHER" id="PTHR14021:SF15">
    <property type="entry name" value="IRON-SULFUR CLUSTER CO-CHAPERONE PROTEIN HSCB"/>
    <property type="match status" value="1"/>
</dbReference>
<evidence type="ECO:0000256" key="3">
    <source>
        <dbReference type="ARBA" id="ARBA00025596"/>
    </source>
</evidence>
<dbReference type="InterPro" id="IPR036869">
    <property type="entry name" value="J_dom_sf"/>
</dbReference>
<dbReference type="GO" id="GO:0001671">
    <property type="term" value="F:ATPase activator activity"/>
    <property type="evidence" value="ECO:0007669"/>
    <property type="project" value="InterPro"/>
</dbReference>
<dbReference type="OrthoDB" id="287587at2"/>
<dbReference type="Gene3D" id="1.20.1280.20">
    <property type="entry name" value="HscB, C-terminal domain"/>
    <property type="match status" value="1"/>
</dbReference>
<dbReference type="InterPro" id="IPR004640">
    <property type="entry name" value="HscB"/>
</dbReference>
<dbReference type="GO" id="GO:0051087">
    <property type="term" value="F:protein-folding chaperone binding"/>
    <property type="evidence" value="ECO:0007669"/>
    <property type="project" value="InterPro"/>
</dbReference>
<protein>
    <recommendedName>
        <fullName evidence="4">Co-chaperone protein HscB homolog</fullName>
    </recommendedName>
</protein>
<dbReference type="InterPro" id="IPR009073">
    <property type="entry name" value="HscB_oligo_C"/>
</dbReference>
<accession>A0A420XJU5</accession>
<dbReference type="Gene3D" id="1.10.287.110">
    <property type="entry name" value="DnaJ domain"/>
    <property type="match status" value="1"/>
</dbReference>
<dbReference type="SMART" id="SM00271">
    <property type="entry name" value="DnaJ"/>
    <property type="match status" value="1"/>
</dbReference>
<dbReference type="GO" id="GO:1990230">
    <property type="term" value="C:iron-sulfur cluster transfer complex"/>
    <property type="evidence" value="ECO:0007669"/>
    <property type="project" value="TreeGrafter"/>
</dbReference>
<dbReference type="InterPro" id="IPR001623">
    <property type="entry name" value="DnaJ_domain"/>
</dbReference>
<organism evidence="7 8">
    <name type="scientific">Otariodibacter oris</name>
    <dbReference type="NCBI Taxonomy" id="1032623"/>
    <lineage>
        <taxon>Bacteria</taxon>
        <taxon>Pseudomonadati</taxon>
        <taxon>Pseudomonadota</taxon>
        <taxon>Gammaproteobacteria</taxon>
        <taxon>Pasteurellales</taxon>
        <taxon>Pasteurellaceae</taxon>
        <taxon>Otariodibacter</taxon>
    </lineage>
</organism>
<dbReference type="AlphaFoldDB" id="A0A420XJU5"/>
<evidence type="ECO:0000259" key="6">
    <source>
        <dbReference type="SMART" id="SM00271"/>
    </source>
</evidence>
<dbReference type="CDD" id="cd06257">
    <property type="entry name" value="DnaJ"/>
    <property type="match status" value="1"/>
</dbReference>
<dbReference type="NCBIfam" id="TIGR00714">
    <property type="entry name" value="hscB"/>
    <property type="match status" value="1"/>
</dbReference>
<evidence type="ECO:0000313" key="7">
    <source>
        <dbReference type="EMBL" id="RKR77418.1"/>
    </source>
</evidence>
<comment type="subunit">
    <text evidence="4">Interacts with HscA and stimulates its ATPase activity.</text>
</comment>
<dbReference type="SUPFAM" id="SSF47144">
    <property type="entry name" value="HSC20 (HSCB), C-terminal oligomerisation domain"/>
    <property type="match status" value="1"/>
</dbReference>
<evidence type="ECO:0000313" key="8">
    <source>
        <dbReference type="Proteomes" id="UP000280099"/>
    </source>
</evidence>
<gene>
    <name evidence="4" type="primary">hscB</name>
    <name evidence="7" type="ORF">DES31_0748</name>
</gene>
<feature type="domain" description="J" evidence="6">
    <location>
        <begin position="2"/>
        <end position="67"/>
    </location>
</feature>
<dbReference type="InterPro" id="IPR036386">
    <property type="entry name" value="HscB_C_sf"/>
</dbReference>
<proteinExistence type="inferred from homology"/>
<keyword evidence="2 4" id="KW-0143">Chaperone</keyword>